<dbReference type="InterPro" id="IPR000626">
    <property type="entry name" value="Ubiquitin-like_dom"/>
</dbReference>
<evidence type="ECO:0000313" key="3">
    <source>
        <dbReference type="Proteomes" id="UP000249390"/>
    </source>
</evidence>
<dbReference type="InterPro" id="IPR029071">
    <property type="entry name" value="Ubiquitin-like_domsf"/>
</dbReference>
<dbReference type="CDD" id="cd01763">
    <property type="entry name" value="Ubl_SUMO_like"/>
    <property type="match status" value="1"/>
</dbReference>
<protein>
    <recommendedName>
        <fullName evidence="1">Ubiquitin-like domain-containing protein</fullName>
    </recommendedName>
</protein>
<organism evidence="2 3">
    <name type="scientific">Cuscuta australis</name>
    <dbReference type="NCBI Taxonomy" id="267555"/>
    <lineage>
        <taxon>Eukaryota</taxon>
        <taxon>Viridiplantae</taxon>
        <taxon>Streptophyta</taxon>
        <taxon>Embryophyta</taxon>
        <taxon>Tracheophyta</taxon>
        <taxon>Spermatophyta</taxon>
        <taxon>Magnoliopsida</taxon>
        <taxon>eudicotyledons</taxon>
        <taxon>Gunneridae</taxon>
        <taxon>Pentapetalae</taxon>
        <taxon>asterids</taxon>
        <taxon>lamiids</taxon>
        <taxon>Solanales</taxon>
        <taxon>Convolvulaceae</taxon>
        <taxon>Cuscuteae</taxon>
        <taxon>Cuscuta</taxon>
        <taxon>Cuscuta subgen. Grammica</taxon>
        <taxon>Cuscuta sect. Cleistogrammica</taxon>
    </lineage>
</organism>
<dbReference type="EMBL" id="NQVE01000009">
    <property type="protein sequence ID" value="RAL54725.1"/>
    <property type="molecule type" value="Genomic_DNA"/>
</dbReference>
<feature type="domain" description="Ubiquitin-like" evidence="1">
    <location>
        <begin position="14"/>
        <end position="89"/>
    </location>
</feature>
<evidence type="ECO:0000259" key="1">
    <source>
        <dbReference type="PROSITE" id="PS50053"/>
    </source>
</evidence>
<gene>
    <name evidence="2" type="ORF">DM860_001853</name>
</gene>
<proteinExistence type="predicted"/>
<dbReference type="PROSITE" id="PS50053">
    <property type="entry name" value="UBIQUITIN_2"/>
    <property type="match status" value="1"/>
</dbReference>
<comment type="caution">
    <text evidence="2">The sequence shown here is derived from an EMBL/GenBank/DDBJ whole genome shotgun (WGS) entry which is preliminary data.</text>
</comment>
<sequence>MYGGAAVKTEPGYVRIKVQMEYQRDHYFTIRKDEAIQTALVRYCKLEELDFSTIRFFVDGKRVQAGDTPEGLEMEDEDTVDAFLHMVGGSAPHISISLFHIVLFIINLKNVNLFSEKT</sequence>
<dbReference type="AlphaFoldDB" id="A0A328E9I9"/>
<dbReference type="SUPFAM" id="SSF54236">
    <property type="entry name" value="Ubiquitin-like"/>
    <property type="match status" value="1"/>
</dbReference>
<dbReference type="InterPro" id="IPR022617">
    <property type="entry name" value="Rad60/SUMO-like_dom"/>
</dbReference>
<name>A0A328E9I9_9ASTE</name>
<evidence type="ECO:0000313" key="2">
    <source>
        <dbReference type="EMBL" id="RAL54725.1"/>
    </source>
</evidence>
<dbReference type="Gene3D" id="3.10.20.90">
    <property type="entry name" value="Phosphatidylinositol 3-kinase Catalytic Subunit, Chain A, domain 1"/>
    <property type="match status" value="1"/>
</dbReference>
<reference evidence="2 3" key="1">
    <citation type="submission" date="2018-06" db="EMBL/GenBank/DDBJ databases">
        <title>The Genome of Cuscuta australis (Dodder) Provides Insight into the Evolution of Plant Parasitism.</title>
        <authorList>
            <person name="Liu H."/>
        </authorList>
    </citation>
    <scope>NUCLEOTIDE SEQUENCE [LARGE SCALE GENOMIC DNA]</scope>
    <source>
        <strain evidence="3">cv. Yunnan</strain>
        <tissue evidence="2">Vines</tissue>
    </source>
</reference>
<accession>A0A328E9I9</accession>
<dbReference type="PANTHER" id="PTHR10562">
    <property type="entry name" value="SMALL UBIQUITIN-RELATED MODIFIER"/>
    <property type="match status" value="1"/>
</dbReference>
<dbReference type="Proteomes" id="UP000249390">
    <property type="component" value="Unassembled WGS sequence"/>
</dbReference>
<dbReference type="Pfam" id="PF11976">
    <property type="entry name" value="Rad60-SLD"/>
    <property type="match status" value="1"/>
</dbReference>
<keyword evidence="3" id="KW-1185">Reference proteome</keyword>